<keyword evidence="2 9" id="KW-0813">Transport</keyword>
<geneLocation type="plasmid" evidence="11">
    <name>p-HB236076</name>
</geneLocation>
<evidence type="ECO:0000313" key="11">
    <source>
        <dbReference type="EMBL" id="XDK26451.1"/>
    </source>
</evidence>
<keyword evidence="7 9" id="KW-0472">Membrane</keyword>
<comment type="function">
    <text evidence="9">Part of the tripartite ATP-independent periplasmic (TRAP) transport system.</text>
</comment>
<dbReference type="KEGG" id="vih:AB0763_15510"/>
<evidence type="ECO:0000256" key="7">
    <source>
        <dbReference type="ARBA" id="ARBA00023136"/>
    </source>
</evidence>
<dbReference type="PANTHER" id="PTHR35011:SF10">
    <property type="entry name" value="TRAP TRANSPORTER SMALL PERMEASE PROTEIN"/>
    <property type="match status" value="1"/>
</dbReference>
<keyword evidence="3" id="KW-1003">Cell membrane</keyword>
<dbReference type="AlphaFoldDB" id="A0AB39HJI1"/>
<comment type="subcellular location">
    <subcellularLocation>
        <location evidence="1 9">Cell inner membrane</location>
        <topology evidence="1 9">Multi-pass membrane protein</topology>
    </subcellularLocation>
</comment>
<protein>
    <recommendedName>
        <fullName evidence="9">TRAP transporter small permease protein</fullName>
    </recommendedName>
</protein>
<feature type="transmembrane region" description="Helical" evidence="9">
    <location>
        <begin position="136"/>
        <end position="160"/>
    </location>
</feature>
<dbReference type="EMBL" id="CP162602">
    <property type="protein sequence ID" value="XDK26451.1"/>
    <property type="molecule type" value="Genomic_DNA"/>
</dbReference>
<accession>A0AB39HJI1</accession>
<dbReference type="GO" id="GO:0005886">
    <property type="term" value="C:plasma membrane"/>
    <property type="evidence" value="ECO:0007669"/>
    <property type="project" value="UniProtKB-SubCell"/>
</dbReference>
<evidence type="ECO:0000256" key="2">
    <source>
        <dbReference type="ARBA" id="ARBA00022448"/>
    </source>
</evidence>
<keyword evidence="6 9" id="KW-1133">Transmembrane helix</keyword>
<feature type="transmembrane region" description="Helical" evidence="9">
    <location>
        <begin position="12"/>
        <end position="29"/>
    </location>
</feature>
<dbReference type="PANTHER" id="PTHR35011">
    <property type="entry name" value="2,3-DIKETO-L-GULONATE TRAP TRANSPORTER SMALL PERMEASE PROTEIN YIAM"/>
    <property type="match status" value="1"/>
</dbReference>
<feature type="transmembrane region" description="Helical" evidence="9">
    <location>
        <begin position="88"/>
        <end position="106"/>
    </location>
</feature>
<evidence type="ECO:0000256" key="9">
    <source>
        <dbReference type="RuleBase" id="RU369079"/>
    </source>
</evidence>
<dbReference type="InterPro" id="IPR055348">
    <property type="entry name" value="DctQ"/>
</dbReference>
<keyword evidence="4 9" id="KW-0997">Cell inner membrane</keyword>
<keyword evidence="5 9" id="KW-0812">Transmembrane</keyword>
<feature type="domain" description="Tripartite ATP-independent periplasmic transporters DctQ component" evidence="10">
    <location>
        <begin position="27"/>
        <end position="149"/>
    </location>
</feature>
<proteinExistence type="inferred from homology"/>
<dbReference type="Pfam" id="PF04290">
    <property type="entry name" value="DctQ"/>
    <property type="match status" value="1"/>
</dbReference>
<dbReference type="InterPro" id="IPR007387">
    <property type="entry name" value="TRAP_DctQ"/>
</dbReference>
<comment type="similarity">
    <text evidence="8 9">Belongs to the TRAP transporter small permease family.</text>
</comment>
<evidence type="ECO:0000256" key="6">
    <source>
        <dbReference type="ARBA" id="ARBA00022989"/>
    </source>
</evidence>
<name>A0AB39HJI1_9VIBR</name>
<sequence length="177" mass="19266">MSPIITLVKRVNNGVAIIAGIALLVGVGLTSLEIVLRALGIHFSGSEELSGYLMAAITSWGISYALVHRAHVRIDLLRARAGQRVKCLFDLAAMASVSFVAIYAALKVTTVVEKSIRSQSLSNTALEVPLVIPQTIWMLGWCWFALSSTVLLLVGVYYFLTQRFEQVDKVIGTESEV</sequence>
<evidence type="ECO:0000259" key="10">
    <source>
        <dbReference type="Pfam" id="PF04290"/>
    </source>
</evidence>
<evidence type="ECO:0000256" key="8">
    <source>
        <dbReference type="ARBA" id="ARBA00038436"/>
    </source>
</evidence>
<organism evidence="11">
    <name type="scientific">Vibrio sp. HB236076</name>
    <dbReference type="NCBI Taxonomy" id="3232307"/>
    <lineage>
        <taxon>Bacteria</taxon>
        <taxon>Pseudomonadati</taxon>
        <taxon>Pseudomonadota</taxon>
        <taxon>Gammaproteobacteria</taxon>
        <taxon>Vibrionales</taxon>
        <taxon>Vibrionaceae</taxon>
        <taxon>Vibrio</taxon>
    </lineage>
</organism>
<evidence type="ECO:0000256" key="1">
    <source>
        <dbReference type="ARBA" id="ARBA00004429"/>
    </source>
</evidence>
<dbReference type="RefSeq" id="WP_306099343.1">
    <property type="nucleotide sequence ID" value="NZ_CP162602.1"/>
</dbReference>
<comment type="subunit">
    <text evidence="9">The complex comprises the extracytoplasmic solute receptor protein and the two transmembrane proteins.</text>
</comment>
<evidence type="ECO:0000256" key="4">
    <source>
        <dbReference type="ARBA" id="ARBA00022519"/>
    </source>
</evidence>
<reference evidence="11" key="1">
    <citation type="submission" date="2024-07" db="EMBL/GenBank/DDBJ databases">
        <title>Genome Analysis of a Potential Novel Vibrio Species Secreting pH- and Thermo-stable Alginate Lyase and its Application in Producing Alginate Oligosaccharides.</title>
        <authorList>
            <person name="Huang H."/>
            <person name="Bao K."/>
        </authorList>
    </citation>
    <scope>NUCLEOTIDE SEQUENCE</scope>
    <source>
        <strain evidence="11">HB236076</strain>
        <plasmid evidence="11">p-HB236076</plasmid>
    </source>
</reference>
<evidence type="ECO:0000256" key="5">
    <source>
        <dbReference type="ARBA" id="ARBA00022692"/>
    </source>
</evidence>
<feature type="transmembrane region" description="Helical" evidence="9">
    <location>
        <begin position="49"/>
        <end position="67"/>
    </location>
</feature>
<keyword evidence="11" id="KW-0614">Plasmid</keyword>
<dbReference type="GO" id="GO:0022857">
    <property type="term" value="F:transmembrane transporter activity"/>
    <property type="evidence" value="ECO:0007669"/>
    <property type="project" value="UniProtKB-UniRule"/>
</dbReference>
<dbReference type="GO" id="GO:0015740">
    <property type="term" value="P:C4-dicarboxylate transport"/>
    <property type="evidence" value="ECO:0007669"/>
    <property type="project" value="TreeGrafter"/>
</dbReference>
<gene>
    <name evidence="11" type="ORF">AB0763_15510</name>
</gene>
<evidence type="ECO:0000256" key="3">
    <source>
        <dbReference type="ARBA" id="ARBA00022475"/>
    </source>
</evidence>